<dbReference type="InterPro" id="IPR055377">
    <property type="entry name" value="GH3_M"/>
</dbReference>
<name>A0AAV8FXG5_9POAL</name>
<proteinExistence type="inferred from homology"/>
<reference evidence="5" key="1">
    <citation type="submission" date="2022-08" db="EMBL/GenBank/DDBJ databases">
        <authorList>
            <person name="Marques A."/>
        </authorList>
    </citation>
    <scope>NUCLEOTIDE SEQUENCE</scope>
    <source>
        <strain evidence="5">RhyPub2mFocal</strain>
        <tissue evidence="5">Leaves</tissue>
    </source>
</reference>
<sequence>MKRTLVSSGFIRKNMKGHWLPVDLVRSGVYSPGFRYRVGDILKVTGFYNAAPQFKFIRRRNVVLSIDTDKTTEEDLLHAISATKPLLSSLSLLLSDFTSFPDTSSVPGHYVLFWELIPATSTGTCRGLDVLLDQAVLEECCAVVESCLDSIYRRCRSRDKSIGPLEVRVVGNGAFDALMDFCVSRGSSVNQYKTPRCINSGDAVAVLEERVVGRFSSQKMPHWEPFGVEEKVVQRS</sequence>
<evidence type="ECO:0000259" key="4">
    <source>
        <dbReference type="Pfam" id="PF23572"/>
    </source>
</evidence>
<feature type="domain" description="GH3 middle" evidence="3">
    <location>
        <begin position="34"/>
        <end position="59"/>
    </location>
</feature>
<accession>A0AAV8FXG5</accession>
<keyword evidence="2" id="KW-0436">Ligase</keyword>
<evidence type="ECO:0000259" key="3">
    <source>
        <dbReference type="Pfam" id="PF23571"/>
    </source>
</evidence>
<comment type="caution">
    <text evidence="5">The sequence shown here is derived from an EMBL/GenBank/DDBJ whole genome shotgun (WGS) entry which is preliminary data.</text>
</comment>
<evidence type="ECO:0000256" key="1">
    <source>
        <dbReference type="ARBA" id="ARBA00008068"/>
    </source>
</evidence>
<evidence type="ECO:0000256" key="2">
    <source>
        <dbReference type="ARBA" id="ARBA00022598"/>
    </source>
</evidence>
<dbReference type="InterPro" id="IPR055378">
    <property type="entry name" value="GH3_C"/>
</dbReference>
<feature type="domain" description="GH3 C-terminal" evidence="4">
    <location>
        <begin position="74"/>
        <end position="200"/>
    </location>
</feature>
<dbReference type="EMBL" id="JAMFTS010000002">
    <property type="protein sequence ID" value="KAJ4794972.1"/>
    <property type="molecule type" value="Genomic_DNA"/>
</dbReference>
<protein>
    <submittedName>
        <fullName evidence="5">Auxin-responsive GH3 family protein</fullName>
    </submittedName>
</protein>
<dbReference type="PANTHER" id="PTHR31901:SF33">
    <property type="entry name" value="INDOLE-3-ACETIC ACID-AMIDO SYNTHETASE GH3.17"/>
    <property type="match status" value="1"/>
</dbReference>
<gene>
    <name evidence="5" type="ORF">LUZ62_046218</name>
</gene>
<dbReference type="GO" id="GO:0005737">
    <property type="term" value="C:cytoplasm"/>
    <property type="evidence" value="ECO:0007669"/>
    <property type="project" value="TreeGrafter"/>
</dbReference>
<dbReference type="Pfam" id="PF23571">
    <property type="entry name" value="GH3_M"/>
    <property type="match status" value="1"/>
</dbReference>
<dbReference type="PANTHER" id="PTHR31901">
    <property type="entry name" value="GH3 DOMAIN-CONTAINING PROTEIN"/>
    <property type="match status" value="1"/>
</dbReference>
<organism evidence="5 6">
    <name type="scientific">Rhynchospora pubera</name>
    <dbReference type="NCBI Taxonomy" id="906938"/>
    <lineage>
        <taxon>Eukaryota</taxon>
        <taxon>Viridiplantae</taxon>
        <taxon>Streptophyta</taxon>
        <taxon>Embryophyta</taxon>
        <taxon>Tracheophyta</taxon>
        <taxon>Spermatophyta</taxon>
        <taxon>Magnoliopsida</taxon>
        <taxon>Liliopsida</taxon>
        <taxon>Poales</taxon>
        <taxon>Cyperaceae</taxon>
        <taxon>Cyperoideae</taxon>
        <taxon>Rhynchosporeae</taxon>
        <taxon>Rhynchospora</taxon>
    </lineage>
</organism>
<comment type="similarity">
    <text evidence="1">Belongs to the IAA-amido conjugating enzyme family.</text>
</comment>
<evidence type="ECO:0000313" key="6">
    <source>
        <dbReference type="Proteomes" id="UP001140206"/>
    </source>
</evidence>
<dbReference type="Proteomes" id="UP001140206">
    <property type="component" value="Chromosome 2"/>
</dbReference>
<evidence type="ECO:0000313" key="5">
    <source>
        <dbReference type="EMBL" id="KAJ4794972.1"/>
    </source>
</evidence>
<dbReference type="AlphaFoldDB" id="A0AAV8FXG5"/>
<dbReference type="GO" id="GO:0016881">
    <property type="term" value="F:acid-amino acid ligase activity"/>
    <property type="evidence" value="ECO:0007669"/>
    <property type="project" value="TreeGrafter"/>
</dbReference>
<keyword evidence="6" id="KW-1185">Reference proteome</keyword>
<dbReference type="InterPro" id="IPR004993">
    <property type="entry name" value="GH3"/>
</dbReference>
<dbReference type="Pfam" id="PF23572">
    <property type="entry name" value="GH3_C"/>
    <property type="match status" value="1"/>
</dbReference>